<evidence type="ECO:0000313" key="3">
    <source>
        <dbReference type="Proteomes" id="UP001610728"/>
    </source>
</evidence>
<dbReference type="Proteomes" id="UP001610728">
    <property type="component" value="Unassembled WGS sequence"/>
</dbReference>
<feature type="region of interest" description="Disordered" evidence="1">
    <location>
        <begin position="1"/>
        <end position="43"/>
    </location>
</feature>
<comment type="caution">
    <text evidence="2">The sequence shown here is derived from an EMBL/GenBank/DDBJ whole genome shotgun (WGS) entry which is preliminary data.</text>
</comment>
<proteinExistence type="predicted"/>
<name>A0ABR4MFM0_9PEZI</name>
<feature type="compositionally biased region" description="Low complexity" evidence="1">
    <location>
        <begin position="74"/>
        <end position="93"/>
    </location>
</feature>
<feature type="compositionally biased region" description="Low complexity" evidence="1">
    <location>
        <begin position="17"/>
        <end position="30"/>
    </location>
</feature>
<keyword evidence="3" id="KW-1185">Reference proteome</keyword>
<feature type="compositionally biased region" description="Basic and acidic residues" evidence="1">
    <location>
        <begin position="199"/>
        <end position="208"/>
    </location>
</feature>
<feature type="region of interest" description="Disordered" evidence="1">
    <location>
        <begin position="74"/>
        <end position="97"/>
    </location>
</feature>
<feature type="region of interest" description="Disordered" evidence="1">
    <location>
        <begin position="173"/>
        <end position="219"/>
    </location>
</feature>
<dbReference type="EMBL" id="JABSNW010000005">
    <property type="protein sequence ID" value="KAL2887042.1"/>
    <property type="molecule type" value="Genomic_DNA"/>
</dbReference>
<evidence type="ECO:0000256" key="1">
    <source>
        <dbReference type="SAM" id="MobiDB-lite"/>
    </source>
</evidence>
<organism evidence="2 3">
    <name type="scientific">Ceratocystis lukuohia</name>
    <dbReference type="NCBI Taxonomy" id="2019550"/>
    <lineage>
        <taxon>Eukaryota</taxon>
        <taxon>Fungi</taxon>
        <taxon>Dikarya</taxon>
        <taxon>Ascomycota</taxon>
        <taxon>Pezizomycotina</taxon>
        <taxon>Sordariomycetes</taxon>
        <taxon>Hypocreomycetidae</taxon>
        <taxon>Microascales</taxon>
        <taxon>Ceratocystidaceae</taxon>
        <taxon>Ceratocystis</taxon>
    </lineage>
</organism>
<protein>
    <submittedName>
        <fullName evidence="2">Uncharacterized protein</fullName>
    </submittedName>
</protein>
<gene>
    <name evidence="2" type="ORF">HOO65_050163</name>
</gene>
<accession>A0ABR4MFM0</accession>
<reference evidence="2 3" key="1">
    <citation type="submission" date="2020-05" db="EMBL/GenBank/DDBJ databases">
        <title>Ceratocystis lukuohia genome.</title>
        <authorList>
            <person name="Harrington T.C."/>
            <person name="Kim K."/>
            <person name="Mayers C.G."/>
        </authorList>
    </citation>
    <scope>NUCLEOTIDE SEQUENCE [LARGE SCALE GENOMIC DNA]</scope>
    <source>
        <strain evidence="2 3">C4212</strain>
    </source>
</reference>
<feature type="region of interest" description="Disordered" evidence="1">
    <location>
        <begin position="364"/>
        <end position="385"/>
    </location>
</feature>
<dbReference type="RefSeq" id="XP_070858222.1">
    <property type="nucleotide sequence ID" value="XM_071000799.1"/>
</dbReference>
<dbReference type="GeneID" id="98118775"/>
<evidence type="ECO:0000313" key="2">
    <source>
        <dbReference type="EMBL" id="KAL2887042.1"/>
    </source>
</evidence>
<dbReference type="Gene3D" id="6.10.250.2790">
    <property type="match status" value="1"/>
</dbReference>
<sequence length="405" mass="43926">MASRKRGNSVASPTPTPRQKTTTSKTTQPSKPRPEHLSDPFLDSFLDPSFDPVDYLNSVLPSLRISSIRTMHATSTSSASASTPASTSASSSTKPSMSLAEICNETQDLATKLNMHSTRLTAALTQMTDDILRGSGRLAYEVELMRGEVLGLSEALDETLQDDIKKFVPEGIDSTTVVPPRPTATLDAAAPPPSAMATESKDTTKDVNPESSSDFLKLSPNDPECIHQLQRLTVVRERLESVIRTFGEAMEFVFPPSELSITSSFLSVSAPEPGSDDQSLEEKGQQVLQKLRQEIADLLDDKDDPITGVENATSRIEKLKDLNIIWQGTVEEKGRTKFIESLVLMVTERHEQLLRASEAKAAAEKAARTPGGKAAATSSTQESAPVSGYAGFMSQFQKIREAVKQ</sequence>